<reference evidence="2 3" key="1">
    <citation type="submission" date="2013-09" db="EMBL/GenBank/DDBJ databases">
        <title>Genome sequencing of Phaeobacter antarcticus sp. nov. SM1211.</title>
        <authorList>
            <person name="Zhang X.-Y."/>
            <person name="Liu C."/>
            <person name="Chen X.-L."/>
            <person name="Xie B.-B."/>
            <person name="Qin Q.-L."/>
            <person name="Rong J.-C."/>
            <person name="Zhang Y.-Z."/>
        </authorList>
    </citation>
    <scope>NUCLEOTIDE SEQUENCE [LARGE SCALE GENOMIC DNA]</scope>
    <source>
        <strain evidence="2 3">SM1211</strain>
    </source>
</reference>
<keyword evidence="3" id="KW-1185">Reference proteome</keyword>
<accession>A0A2G8RLC3</accession>
<evidence type="ECO:0000313" key="3">
    <source>
        <dbReference type="Proteomes" id="UP000231259"/>
    </source>
</evidence>
<evidence type="ECO:0000313" key="2">
    <source>
        <dbReference type="EMBL" id="PIL22018.1"/>
    </source>
</evidence>
<gene>
    <name evidence="2" type="ORF">P775_01590</name>
</gene>
<keyword evidence="1" id="KW-0812">Transmembrane</keyword>
<dbReference type="Proteomes" id="UP000231259">
    <property type="component" value="Unassembled WGS sequence"/>
</dbReference>
<dbReference type="EMBL" id="AWWI01000017">
    <property type="protein sequence ID" value="PIL22018.1"/>
    <property type="molecule type" value="Genomic_DNA"/>
</dbReference>
<sequence>MMDLFSLGMISDFLMYSALLMFSIITKTHELRVVCV</sequence>
<evidence type="ECO:0000256" key="1">
    <source>
        <dbReference type="SAM" id="Phobius"/>
    </source>
</evidence>
<protein>
    <submittedName>
        <fullName evidence="2">Uncharacterized protein</fullName>
    </submittedName>
</protein>
<proteinExistence type="predicted"/>
<keyword evidence="1" id="KW-0472">Membrane</keyword>
<dbReference type="AlphaFoldDB" id="A0A2G8RLC3"/>
<keyword evidence="1" id="KW-1133">Transmembrane helix</keyword>
<organism evidence="2 3">
    <name type="scientific">Puniceibacterium antarcticum</name>
    <dbReference type="NCBI Taxonomy" id="1206336"/>
    <lineage>
        <taxon>Bacteria</taxon>
        <taxon>Pseudomonadati</taxon>
        <taxon>Pseudomonadota</taxon>
        <taxon>Alphaproteobacteria</taxon>
        <taxon>Rhodobacterales</taxon>
        <taxon>Paracoccaceae</taxon>
        <taxon>Puniceibacterium</taxon>
    </lineage>
</organism>
<comment type="caution">
    <text evidence="2">The sequence shown here is derived from an EMBL/GenBank/DDBJ whole genome shotgun (WGS) entry which is preliminary data.</text>
</comment>
<feature type="transmembrane region" description="Helical" evidence="1">
    <location>
        <begin position="6"/>
        <end position="25"/>
    </location>
</feature>
<name>A0A2G8RLC3_9RHOB</name>